<dbReference type="GO" id="GO:0008270">
    <property type="term" value="F:zinc ion binding"/>
    <property type="evidence" value="ECO:0007669"/>
    <property type="project" value="UniProtKB-KW"/>
</dbReference>
<proteinExistence type="inferred from homology"/>
<evidence type="ECO:0000256" key="9">
    <source>
        <dbReference type="ARBA" id="ARBA00023125"/>
    </source>
</evidence>
<dbReference type="Pfam" id="PF00096">
    <property type="entry name" value="zf-C2H2"/>
    <property type="match status" value="4"/>
</dbReference>
<dbReference type="InterPro" id="IPR013087">
    <property type="entry name" value="Znf_C2H2_type"/>
</dbReference>
<feature type="compositionally biased region" description="Basic and acidic residues" evidence="13">
    <location>
        <begin position="203"/>
        <end position="217"/>
    </location>
</feature>
<evidence type="ECO:0000256" key="5">
    <source>
        <dbReference type="ARBA" id="ARBA00022737"/>
    </source>
</evidence>
<dbReference type="Gene3D" id="3.30.160.60">
    <property type="entry name" value="Classic Zinc Finger"/>
    <property type="match status" value="4"/>
</dbReference>
<evidence type="ECO:0000256" key="13">
    <source>
        <dbReference type="SAM" id="MobiDB-lite"/>
    </source>
</evidence>
<feature type="compositionally biased region" description="Pro residues" evidence="13">
    <location>
        <begin position="325"/>
        <end position="334"/>
    </location>
</feature>
<feature type="region of interest" description="Disordered" evidence="13">
    <location>
        <begin position="627"/>
        <end position="686"/>
    </location>
</feature>
<feature type="region of interest" description="Disordered" evidence="13">
    <location>
        <begin position="126"/>
        <end position="157"/>
    </location>
</feature>
<evidence type="ECO:0000256" key="11">
    <source>
        <dbReference type="ARBA" id="ARBA00023242"/>
    </source>
</evidence>
<keyword evidence="7" id="KW-0862">Zinc</keyword>
<dbReference type="GO" id="GO:0005667">
    <property type="term" value="C:transcription regulator complex"/>
    <property type="evidence" value="ECO:0007669"/>
    <property type="project" value="TreeGrafter"/>
</dbReference>
<dbReference type="SMART" id="SM00355">
    <property type="entry name" value="ZnF_C2H2"/>
    <property type="match status" value="4"/>
</dbReference>
<evidence type="ECO:0000256" key="8">
    <source>
        <dbReference type="ARBA" id="ARBA00023015"/>
    </source>
</evidence>
<feature type="domain" description="C2H2-type" evidence="14">
    <location>
        <begin position="425"/>
        <end position="452"/>
    </location>
</feature>
<dbReference type="FunFam" id="3.30.160.60:FF:000624">
    <property type="entry name" value="zinc finger protein 697"/>
    <property type="match status" value="1"/>
</dbReference>
<dbReference type="FunFam" id="3.30.160.60:FF:002343">
    <property type="entry name" value="Zinc finger protein 33A"/>
    <property type="match status" value="2"/>
</dbReference>
<evidence type="ECO:0000256" key="2">
    <source>
        <dbReference type="ARBA" id="ARBA00004123"/>
    </source>
</evidence>
<evidence type="ECO:0000256" key="4">
    <source>
        <dbReference type="ARBA" id="ARBA00022723"/>
    </source>
</evidence>
<sequence length="731" mass="77847">MVLTMDHDDNGPLLALSDVVHDEPLPDDHHHHHLHTLAISSPSRHPSPPAPSPFQHQPSAHAARKAQLSQDMTARHQPENVDDDLSAALSSPDQPSSSLTIEQLEREISSLLHQNSVATMNSSLHRLGDGHTAAQPIDLSDGPVHDSSDAHDAHDPHSNLTEALAGMFGMNLSGFAAVLQAAHAHAAAEDERAAEALAAAESDLARQRKEDEYETRTRNAPAFHSLTASDVPLLSHSSSPTDGSEYLYDDEGESEREDGLGGPGRHHDSSSPVETLGSSPPSHPPEYSGTDLDDILSHFTQFDRDPSPERDPTPPADPHASIQPPSVPAVPPPGANRQASPPSLHITSSPPAAPTLALSSTPYEGTLATHEQLQSVASTSTLLPPQPAPSAIVGGSGLPAVASTATTATAAAEMKDRSGKVQQTHACDQCSKSFSRRSDLCRHMRIHTGERPWVCPEGGCGKTFIQRSALQVHLRVHTGEKPHFCEYPDCGKTFGDSSSLARHRRTHTGKRPYQCEDPGCDKTFTRRTTLTAHMKTHDPTWEPDPNIKYSFKAKRPKLADPAKDEQDLEASVRTLSALLSQGDPNIMSAHVPSGNSLEERVAATLTAELAAALAQQAHEAGAHSHMGLYDVPEGEDEDEEDEPYSSGPERGPRQYRAGGGSRAPSPLRASGVRAPGDNAGPGGASGEIQVMIVEGLDGEAFSIPLRARKGKEPVGASTDAATVMTGVKRKR</sequence>
<feature type="region of interest" description="Disordered" evidence="13">
    <location>
        <begin position="710"/>
        <end position="731"/>
    </location>
</feature>
<evidence type="ECO:0000256" key="10">
    <source>
        <dbReference type="ARBA" id="ARBA00023163"/>
    </source>
</evidence>
<dbReference type="PANTHER" id="PTHR14003">
    <property type="entry name" value="TRANSCRIPTIONAL REPRESSOR PROTEIN YY"/>
    <property type="match status" value="1"/>
</dbReference>
<evidence type="ECO:0000256" key="7">
    <source>
        <dbReference type="ARBA" id="ARBA00022833"/>
    </source>
</evidence>
<dbReference type="GO" id="GO:0000978">
    <property type="term" value="F:RNA polymerase II cis-regulatory region sequence-specific DNA binding"/>
    <property type="evidence" value="ECO:0007669"/>
    <property type="project" value="TreeGrafter"/>
</dbReference>
<dbReference type="PROSITE" id="PS00028">
    <property type="entry name" value="ZINC_FINGER_C2H2_1"/>
    <property type="match status" value="4"/>
</dbReference>
<evidence type="ECO:0000313" key="16">
    <source>
        <dbReference type="Proteomes" id="UP000292082"/>
    </source>
</evidence>
<comment type="function">
    <text evidence="1">May be involved in transcriptional regulation.</text>
</comment>
<comment type="similarity">
    <text evidence="3">Belongs to the krueppel C2H2-type zinc-finger protein family.</text>
</comment>
<keyword evidence="11" id="KW-0539">Nucleus</keyword>
<feature type="region of interest" description="Disordered" evidence="13">
    <location>
        <begin position="203"/>
        <end position="359"/>
    </location>
</feature>
<evidence type="ECO:0000256" key="6">
    <source>
        <dbReference type="ARBA" id="ARBA00022771"/>
    </source>
</evidence>
<keyword evidence="8" id="KW-0805">Transcription regulation</keyword>
<dbReference type="PANTHER" id="PTHR14003:SF20">
    <property type="entry name" value="FINGER DOMAIN PROTEIN, PUTATIVE (AFU_ORTHOLOGUE AFUA_4G10380)-RELATED"/>
    <property type="match status" value="1"/>
</dbReference>
<evidence type="ECO:0000259" key="14">
    <source>
        <dbReference type="PROSITE" id="PS50157"/>
    </source>
</evidence>
<feature type="compositionally biased region" description="Acidic residues" evidence="13">
    <location>
        <begin position="247"/>
        <end position="256"/>
    </location>
</feature>
<keyword evidence="9" id="KW-0238">DNA-binding</keyword>
<feature type="compositionally biased region" description="Acidic residues" evidence="13">
    <location>
        <begin position="632"/>
        <end position="643"/>
    </location>
</feature>
<dbReference type="AlphaFoldDB" id="A0A4Q9QEJ9"/>
<protein>
    <recommendedName>
        <fullName evidence="14">C2H2-type domain-containing protein</fullName>
    </recommendedName>
</protein>
<name>A0A4Q9QEJ9_9APHY</name>
<evidence type="ECO:0000256" key="1">
    <source>
        <dbReference type="ARBA" id="ARBA00003767"/>
    </source>
</evidence>
<keyword evidence="6 12" id="KW-0863">Zinc-finger</keyword>
<evidence type="ECO:0000256" key="3">
    <source>
        <dbReference type="ARBA" id="ARBA00006991"/>
    </source>
</evidence>
<feature type="compositionally biased region" description="Basic and acidic residues" evidence="13">
    <location>
        <begin position="301"/>
        <end position="312"/>
    </location>
</feature>
<feature type="compositionally biased region" description="Basic and acidic residues" evidence="13">
    <location>
        <begin position="143"/>
        <end position="157"/>
    </location>
</feature>
<evidence type="ECO:0000313" key="15">
    <source>
        <dbReference type="EMBL" id="TBU65601.1"/>
    </source>
</evidence>
<comment type="subcellular location">
    <subcellularLocation>
        <location evidence="2">Nucleus</location>
    </subcellularLocation>
</comment>
<feature type="domain" description="C2H2-type" evidence="14">
    <location>
        <begin position="513"/>
        <end position="537"/>
    </location>
</feature>
<dbReference type="SUPFAM" id="SSF57667">
    <property type="entry name" value="beta-beta-alpha zinc fingers"/>
    <property type="match status" value="2"/>
</dbReference>
<reference evidence="15 16" key="1">
    <citation type="submission" date="2019-01" db="EMBL/GenBank/DDBJ databases">
        <title>Draft genome sequences of three monokaryotic isolates of the white-rot basidiomycete fungus Dichomitus squalens.</title>
        <authorList>
            <consortium name="DOE Joint Genome Institute"/>
            <person name="Lopez S.C."/>
            <person name="Andreopoulos B."/>
            <person name="Pangilinan J."/>
            <person name="Lipzen A."/>
            <person name="Riley R."/>
            <person name="Ahrendt S."/>
            <person name="Ng V."/>
            <person name="Barry K."/>
            <person name="Daum C."/>
            <person name="Grigoriev I.V."/>
            <person name="Hilden K.S."/>
            <person name="Makela M.R."/>
            <person name="de Vries R.P."/>
        </authorList>
    </citation>
    <scope>NUCLEOTIDE SEQUENCE [LARGE SCALE GENOMIC DNA]</scope>
    <source>
        <strain evidence="15 16">CBS 464.89</strain>
    </source>
</reference>
<organism evidence="15 16">
    <name type="scientific">Dichomitus squalens</name>
    <dbReference type="NCBI Taxonomy" id="114155"/>
    <lineage>
        <taxon>Eukaryota</taxon>
        <taxon>Fungi</taxon>
        <taxon>Dikarya</taxon>
        <taxon>Basidiomycota</taxon>
        <taxon>Agaricomycotina</taxon>
        <taxon>Agaricomycetes</taxon>
        <taxon>Polyporales</taxon>
        <taxon>Polyporaceae</taxon>
        <taxon>Dichomitus</taxon>
    </lineage>
</organism>
<evidence type="ECO:0000256" key="12">
    <source>
        <dbReference type="PROSITE-ProRule" id="PRU00042"/>
    </source>
</evidence>
<keyword evidence="10" id="KW-0804">Transcription</keyword>
<feature type="compositionally biased region" description="Polar residues" evidence="13">
    <location>
        <begin position="337"/>
        <end position="350"/>
    </location>
</feature>
<dbReference type="FunFam" id="3.30.160.60:FF:002110">
    <property type="entry name" value="Zinc finger protein 1053"/>
    <property type="match status" value="1"/>
</dbReference>
<gene>
    <name evidence="15" type="ORF">BD310DRAFT_911671</name>
</gene>
<dbReference type="GO" id="GO:0000981">
    <property type="term" value="F:DNA-binding transcription factor activity, RNA polymerase II-specific"/>
    <property type="evidence" value="ECO:0007669"/>
    <property type="project" value="TreeGrafter"/>
</dbReference>
<feature type="compositionally biased region" description="Polar residues" evidence="13">
    <location>
        <begin position="270"/>
        <end position="280"/>
    </location>
</feature>
<keyword evidence="16" id="KW-1185">Reference proteome</keyword>
<accession>A0A4Q9QEJ9</accession>
<dbReference type="GO" id="GO:0000785">
    <property type="term" value="C:chromatin"/>
    <property type="evidence" value="ECO:0007669"/>
    <property type="project" value="TreeGrafter"/>
</dbReference>
<dbReference type="EMBL" id="ML145084">
    <property type="protein sequence ID" value="TBU65601.1"/>
    <property type="molecule type" value="Genomic_DNA"/>
</dbReference>
<dbReference type="Proteomes" id="UP000292082">
    <property type="component" value="Unassembled WGS sequence"/>
</dbReference>
<feature type="domain" description="C2H2-type" evidence="14">
    <location>
        <begin position="483"/>
        <end position="512"/>
    </location>
</feature>
<dbReference type="PROSITE" id="PS50157">
    <property type="entry name" value="ZINC_FINGER_C2H2_2"/>
    <property type="match status" value="4"/>
</dbReference>
<feature type="region of interest" description="Disordered" evidence="13">
    <location>
        <begin position="39"/>
        <end position="77"/>
    </location>
</feature>
<feature type="domain" description="C2H2-type" evidence="14">
    <location>
        <begin position="453"/>
        <end position="482"/>
    </location>
</feature>
<keyword evidence="4" id="KW-0479">Metal-binding</keyword>
<dbReference type="InterPro" id="IPR036236">
    <property type="entry name" value="Znf_C2H2_sf"/>
</dbReference>
<keyword evidence="5" id="KW-0677">Repeat</keyword>
<dbReference type="GO" id="GO:0031519">
    <property type="term" value="C:PcG protein complex"/>
    <property type="evidence" value="ECO:0007669"/>
    <property type="project" value="TreeGrafter"/>
</dbReference>